<feature type="region of interest" description="Disordered" evidence="1">
    <location>
        <begin position="389"/>
        <end position="411"/>
    </location>
</feature>
<proteinExistence type="predicted"/>
<evidence type="ECO:0008006" key="4">
    <source>
        <dbReference type="Google" id="ProtNLM"/>
    </source>
</evidence>
<evidence type="ECO:0000313" key="3">
    <source>
        <dbReference type="Proteomes" id="UP001159363"/>
    </source>
</evidence>
<organism evidence="2 3">
    <name type="scientific">Dryococelus australis</name>
    <dbReference type="NCBI Taxonomy" id="614101"/>
    <lineage>
        <taxon>Eukaryota</taxon>
        <taxon>Metazoa</taxon>
        <taxon>Ecdysozoa</taxon>
        <taxon>Arthropoda</taxon>
        <taxon>Hexapoda</taxon>
        <taxon>Insecta</taxon>
        <taxon>Pterygota</taxon>
        <taxon>Neoptera</taxon>
        <taxon>Polyneoptera</taxon>
        <taxon>Phasmatodea</taxon>
        <taxon>Verophasmatodea</taxon>
        <taxon>Anareolatae</taxon>
        <taxon>Phasmatidae</taxon>
        <taxon>Eurycanthinae</taxon>
        <taxon>Dryococelus</taxon>
    </lineage>
</organism>
<gene>
    <name evidence="2" type="ORF">PR048_014778</name>
</gene>
<sequence length="775" mass="87013">MWNADPPSSSVTRDAHTKLKGHVMRGLDHDSASHIDVPRNSHVGLNVTRSRPLVFVRGSMNTEAYCTILDNEMLPRLWRFYGMDPCYFQDDNTRCHVSRATMQWYADNNVRRLDWPSHSPDFNPIEHLWDELDHRTPAQPVTECAYIKDAATSFHFSVFSYSEVALDTLNLVGKIGFGCVGDTAVCFARRTDLTLPSAAPHTRIISVYSANVYSTMLIGETKAREWGSRQGRRRVPSGGCGEAAARALTSHQVKPSSVSGGVAPGLSHLRIVLDDPAGRPFISGISCFPRFCTRAVIHFTLATYKMLATPREEFTQKRCSRRESGEVVAEMFEGQGQQGRHHSVSQWCVRRRIYHPCQQSDAPPPRQRLSLRHFRLAREPIFRPSTYERRKKTRKNPVDRNSHGLGAHQKVDFPTPLTTGYVGPPSEIPGGSLTPPMVRLLAYQLGEPIPGRVASRFSNVRIVPDDATASRWIFSWISRFPRSFIPSGAAPYSPRFTFIGSRDPDVKSCPNLSTTLTLNPFHYIATIGGMTDSSKPTAAYDVSAPSWDWSAAITWQLGDWLDVIGHAYAYIISRKKKGETAEKPSLTTTAVKDTLSRLASAASHLSLILHLRCLFGHSRANVSYDSAINYFGIGICSVIDFFERYSYSRISINLFGAAIDAFKYDVDSAIDFFGWVTYHNVAIEDFLKASLVGEETSINLKASVSMPRRRQRVPYQHVSEFERVTMIGLRETGLSYRDISDRTGHGATTMMRVWNQWSYKATSGYWNPQCDHSMV</sequence>
<dbReference type="InterPro" id="IPR036397">
    <property type="entry name" value="RNaseH_sf"/>
</dbReference>
<dbReference type="EMBL" id="JARBHB010000005">
    <property type="protein sequence ID" value="KAJ8882939.1"/>
    <property type="molecule type" value="Genomic_DNA"/>
</dbReference>
<keyword evidence="3" id="KW-1185">Reference proteome</keyword>
<protein>
    <recommendedName>
        <fullName evidence="4">Tc1-like transposase DDE domain-containing protein</fullName>
    </recommendedName>
</protein>
<dbReference type="Gene3D" id="3.30.420.10">
    <property type="entry name" value="Ribonuclease H-like superfamily/Ribonuclease H"/>
    <property type="match status" value="1"/>
</dbReference>
<dbReference type="Proteomes" id="UP001159363">
    <property type="component" value="Chromosome 4"/>
</dbReference>
<accession>A0ABQ9HF96</accession>
<evidence type="ECO:0000313" key="2">
    <source>
        <dbReference type="EMBL" id="KAJ8882939.1"/>
    </source>
</evidence>
<comment type="caution">
    <text evidence="2">The sequence shown here is derived from an EMBL/GenBank/DDBJ whole genome shotgun (WGS) entry which is preliminary data.</text>
</comment>
<evidence type="ECO:0000256" key="1">
    <source>
        <dbReference type="SAM" id="MobiDB-lite"/>
    </source>
</evidence>
<reference evidence="2 3" key="1">
    <citation type="submission" date="2023-02" db="EMBL/GenBank/DDBJ databases">
        <title>LHISI_Scaffold_Assembly.</title>
        <authorList>
            <person name="Stuart O.P."/>
            <person name="Cleave R."/>
            <person name="Magrath M.J.L."/>
            <person name="Mikheyev A.S."/>
        </authorList>
    </citation>
    <scope>NUCLEOTIDE SEQUENCE [LARGE SCALE GENOMIC DNA]</scope>
    <source>
        <strain evidence="2">Daus_M_001</strain>
        <tissue evidence="2">Leg muscle</tissue>
    </source>
</reference>
<name>A0ABQ9HF96_9NEOP</name>